<protein>
    <submittedName>
        <fullName evidence="1">Uncharacterized protein</fullName>
    </submittedName>
</protein>
<organism evidence="1 2">
    <name type="scientific">Tanacetum coccineum</name>
    <dbReference type="NCBI Taxonomy" id="301880"/>
    <lineage>
        <taxon>Eukaryota</taxon>
        <taxon>Viridiplantae</taxon>
        <taxon>Streptophyta</taxon>
        <taxon>Embryophyta</taxon>
        <taxon>Tracheophyta</taxon>
        <taxon>Spermatophyta</taxon>
        <taxon>Magnoliopsida</taxon>
        <taxon>eudicotyledons</taxon>
        <taxon>Gunneridae</taxon>
        <taxon>Pentapetalae</taxon>
        <taxon>asterids</taxon>
        <taxon>campanulids</taxon>
        <taxon>Asterales</taxon>
        <taxon>Asteraceae</taxon>
        <taxon>Asteroideae</taxon>
        <taxon>Anthemideae</taxon>
        <taxon>Anthemidinae</taxon>
        <taxon>Tanacetum</taxon>
    </lineage>
</organism>
<evidence type="ECO:0000313" key="1">
    <source>
        <dbReference type="EMBL" id="GJT84222.1"/>
    </source>
</evidence>
<keyword evidence="2" id="KW-1185">Reference proteome</keyword>
<sequence>MFVVMRLTGLYCLLNGDMACRGGSKRGVGRFCPAVMRDSQPWENYDFGIEEMFTTPYGGESLGIDKRLELLVEAYGRDGDGGFAPLGFFAFLNCKYVS</sequence>
<accession>A0ABQ5HAD3</accession>
<comment type="caution">
    <text evidence="1">The sequence shown here is derived from an EMBL/GenBank/DDBJ whole genome shotgun (WGS) entry which is preliminary data.</text>
</comment>
<dbReference type="Proteomes" id="UP001151760">
    <property type="component" value="Unassembled WGS sequence"/>
</dbReference>
<reference evidence="1" key="1">
    <citation type="journal article" date="2022" name="Int. J. Mol. Sci.">
        <title>Draft Genome of Tanacetum Coccineum: Genomic Comparison of Closely Related Tanacetum-Family Plants.</title>
        <authorList>
            <person name="Yamashiro T."/>
            <person name="Shiraishi A."/>
            <person name="Nakayama K."/>
            <person name="Satake H."/>
        </authorList>
    </citation>
    <scope>NUCLEOTIDE SEQUENCE</scope>
</reference>
<gene>
    <name evidence="1" type="ORF">Tco_1058564</name>
</gene>
<name>A0ABQ5HAD3_9ASTR</name>
<proteinExistence type="predicted"/>
<evidence type="ECO:0000313" key="2">
    <source>
        <dbReference type="Proteomes" id="UP001151760"/>
    </source>
</evidence>
<reference evidence="1" key="2">
    <citation type="submission" date="2022-01" db="EMBL/GenBank/DDBJ databases">
        <authorList>
            <person name="Yamashiro T."/>
            <person name="Shiraishi A."/>
            <person name="Satake H."/>
            <person name="Nakayama K."/>
        </authorList>
    </citation>
    <scope>NUCLEOTIDE SEQUENCE</scope>
</reference>
<dbReference type="EMBL" id="BQNB010019338">
    <property type="protein sequence ID" value="GJT84222.1"/>
    <property type="molecule type" value="Genomic_DNA"/>
</dbReference>